<comment type="subcellular location">
    <subcellularLocation>
        <location evidence="1">Secreted</location>
        <location evidence="1">Cell wall</location>
    </subcellularLocation>
</comment>
<reference evidence="10 11" key="1">
    <citation type="submission" date="2019-04" db="EMBL/GenBank/DDBJ databases">
        <title>An improved genome assembly and genetic linkage map for asparagus bean, Vigna unguiculata ssp. sesquipedialis.</title>
        <authorList>
            <person name="Xia Q."/>
            <person name="Zhang R."/>
            <person name="Dong Y."/>
        </authorList>
    </citation>
    <scope>NUCLEOTIDE SEQUENCE [LARGE SCALE GENOMIC DNA]</scope>
    <source>
        <tissue evidence="10">Leaf</tissue>
    </source>
</reference>
<dbReference type="GO" id="GO:0004650">
    <property type="term" value="F:polygalacturonase activity"/>
    <property type="evidence" value="ECO:0007669"/>
    <property type="project" value="InterPro"/>
</dbReference>
<organism evidence="10 11">
    <name type="scientific">Vigna unguiculata</name>
    <name type="common">Cowpea</name>
    <dbReference type="NCBI Taxonomy" id="3917"/>
    <lineage>
        <taxon>Eukaryota</taxon>
        <taxon>Viridiplantae</taxon>
        <taxon>Streptophyta</taxon>
        <taxon>Embryophyta</taxon>
        <taxon>Tracheophyta</taxon>
        <taxon>Spermatophyta</taxon>
        <taxon>Magnoliopsida</taxon>
        <taxon>eudicotyledons</taxon>
        <taxon>Gunneridae</taxon>
        <taxon>Pentapetalae</taxon>
        <taxon>rosids</taxon>
        <taxon>fabids</taxon>
        <taxon>Fabales</taxon>
        <taxon>Fabaceae</taxon>
        <taxon>Papilionoideae</taxon>
        <taxon>50 kb inversion clade</taxon>
        <taxon>NPAAA clade</taxon>
        <taxon>indigoferoid/millettioid clade</taxon>
        <taxon>Phaseoleae</taxon>
        <taxon>Vigna</taxon>
    </lineage>
</organism>
<dbReference type="SUPFAM" id="SSF51126">
    <property type="entry name" value="Pectin lyase-like"/>
    <property type="match status" value="2"/>
</dbReference>
<dbReference type="Proteomes" id="UP000501690">
    <property type="component" value="Linkage Group LG8"/>
</dbReference>
<dbReference type="InterPro" id="IPR012334">
    <property type="entry name" value="Pectin_lyas_fold"/>
</dbReference>
<comment type="similarity">
    <text evidence="2 8">Belongs to the glycosyl hydrolase 28 family.</text>
</comment>
<keyword evidence="5 8" id="KW-0378">Hydrolase</keyword>
<sequence length="203" mass="21967">MQRLIITCVLILFFVSPCFCKRLLLETSNTYNVIDYGAKGDGETDDSQAFLKAWQGTCGAQGTPTLQIPSNYEFLLSALVLKGPCNATTILIKVGNGCAKQITFEEITLDQTRYPIFIDKHYGSYSLTNGEVEVSGVTFRGFQGTSFDGRAITLDCGQLGCYDIVLDQIDIVSSLPAKPACCSCKNAHGTVTSTVPNCSCLMP</sequence>
<dbReference type="Gene3D" id="2.160.20.10">
    <property type="entry name" value="Single-stranded right-handed beta-helix, Pectin lyase-like"/>
    <property type="match status" value="2"/>
</dbReference>
<keyword evidence="9" id="KW-0732">Signal</keyword>
<feature type="signal peptide" evidence="9">
    <location>
        <begin position="1"/>
        <end position="20"/>
    </location>
</feature>
<keyword evidence="3" id="KW-0134">Cell wall</keyword>
<gene>
    <name evidence="10" type="ORF">DEO72_LG8g2634</name>
</gene>
<dbReference type="PANTHER" id="PTHR31375">
    <property type="match status" value="1"/>
</dbReference>
<evidence type="ECO:0000256" key="6">
    <source>
        <dbReference type="ARBA" id="ARBA00023295"/>
    </source>
</evidence>
<dbReference type="GO" id="GO:0005975">
    <property type="term" value="P:carbohydrate metabolic process"/>
    <property type="evidence" value="ECO:0007669"/>
    <property type="project" value="InterPro"/>
</dbReference>
<proteinExistence type="inferred from homology"/>
<dbReference type="AlphaFoldDB" id="A0A4D6MU02"/>
<dbReference type="GO" id="GO:0071555">
    <property type="term" value="P:cell wall organization"/>
    <property type="evidence" value="ECO:0007669"/>
    <property type="project" value="UniProtKB-KW"/>
</dbReference>
<dbReference type="InterPro" id="IPR011050">
    <property type="entry name" value="Pectin_lyase_fold/virulence"/>
</dbReference>
<keyword evidence="4" id="KW-0964">Secreted</keyword>
<evidence type="ECO:0000256" key="2">
    <source>
        <dbReference type="ARBA" id="ARBA00008834"/>
    </source>
</evidence>
<evidence type="ECO:0000313" key="11">
    <source>
        <dbReference type="Proteomes" id="UP000501690"/>
    </source>
</evidence>
<evidence type="ECO:0000256" key="1">
    <source>
        <dbReference type="ARBA" id="ARBA00004191"/>
    </source>
</evidence>
<name>A0A4D6MU02_VIGUN</name>
<dbReference type="InterPro" id="IPR000743">
    <property type="entry name" value="Glyco_hydro_28"/>
</dbReference>
<dbReference type="Pfam" id="PF00295">
    <property type="entry name" value="Glyco_hydro_28"/>
    <property type="match status" value="1"/>
</dbReference>
<keyword evidence="6 8" id="KW-0326">Glycosidase</keyword>
<evidence type="ECO:0000256" key="9">
    <source>
        <dbReference type="SAM" id="SignalP"/>
    </source>
</evidence>
<keyword evidence="11" id="KW-1185">Reference proteome</keyword>
<evidence type="ECO:0000256" key="7">
    <source>
        <dbReference type="ARBA" id="ARBA00023316"/>
    </source>
</evidence>
<evidence type="ECO:0000256" key="3">
    <source>
        <dbReference type="ARBA" id="ARBA00022512"/>
    </source>
</evidence>
<accession>A0A4D6MU02</accession>
<evidence type="ECO:0000256" key="5">
    <source>
        <dbReference type="ARBA" id="ARBA00022801"/>
    </source>
</evidence>
<dbReference type="EMBL" id="CP039352">
    <property type="protein sequence ID" value="QCE04598.1"/>
    <property type="molecule type" value="Genomic_DNA"/>
</dbReference>
<evidence type="ECO:0000256" key="8">
    <source>
        <dbReference type="RuleBase" id="RU361169"/>
    </source>
</evidence>
<keyword evidence="7" id="KW-0961">Cell wall biogenesis/degradation</keyword>
<protein>
    <submittedName>
        <fullName evidence="10">Polygalacturonase</fullName>
    </submittedName>
</protein>
<evidence type="ECO:0000313" key="10">
    <source>
        <dbReference type="EMBL" id="QCE04598.1"/>
    </source>
</evidence>
<feature type="chain" id="PRO_5020033803" evidence="9">
    <location>
        <begin position="21"/>
        <end position="203"/>
    </location>
</feature>
<evidence type="ECO:0000256" key="4">
    <source>
        <dbReference type="ARBA" id="ARBA00022525"/>
    </source>
</evidence>